<evidence type="ECO:0000256" key="3">
    <source>
        <dbReference type="ARBA" id="ARBA00023235"/>
    </source>
</evidence>
<dbReference type="EMBL" id="WTVP01000025">
    <property type="protein sequence ID" value="NMG15946.1"/>
    <property type="molecule type" value="Genomic_DNA"/>
</dbReference>
<evidence type="ECO:0000313" key="8">
    <source>
        <dbReference type="EMBL" id="NMG15946.1"/>
    </source>
</evidence>
<dbReference type="EC" id="5.4.99.-" evidence="5"/>
<evidence type="ECO:0000259" key="7">
    <source>
        <dbReference type="SMART" id="SM00363"/>
    </source>
</evidence>
<feature type="compositionally biased region" description="Basic residues" evidence="6">
    <location>
        <begin position="329"/>
        <end position="338"/>
    </location>
</feature>
<comment type="caution">
    <text evidence="8">The sequence shown here is derived from an EMBL/GenBank/DDBJ whole genome shotgun (WGS) entry which is preliminary data.</text>
</comment>
<sequence>MSTPKKSKRPLRPPTKKNAETAGAGRHPPGPPPRAGGRPSTPGAGEGARLARPPRAAAPGGGGRGEQENTAFAEPERLQKVLAQIGIGSRREIEEWVVAGRISVNGLPAELGQKIGPGDRVKYNGKLIPLRFTVRTPRVLIYHKPEGEIVSREDPEGRPTVFERLPILRKGRWIAVGRLDFNTSGLLLFTNDGTLANRLMHPRYELEREYAVRLLGQLNDEQIESLKTGIQLEDGLARFTSISDEGGEGANHWYRVTLSEGRNREVRRMFEAVGLTVSRLMRVRYGPVALSSRLKRGMWMEMPEAEVCVLAGLPKPQGQAARPGEQVRKTRLHRTTPR</sequence>
<dbReference type="InterPro" id="IPR000748">
    <property type="entry name" value="PsdUridine_synth_RsuA/RluB/E/F"/>
</dbReference>
<dbReference type="Pfam" id="PF01479">
    <property type="entry name" value="S4"/>
    <property type="match status" value="1"/>
</dbReference>
<dbReference type="InterPro" id="IPR020103">
    <property type="entry name" value="PsdUridine_synth_cat_dom_sf"/>
</dbReference>
<organism evidence="8 9">
    <name type="scientific">Aromatoleum bremense</name>
    <dbReference type="NCBI Taxonomy" id="76115"/>
    <lineage>
        <taxon>Bacteria</taxon>
        <taxon>Pseudomonadati</taxon>
        <taxon>Pseudomonadota</taxon>
        <taxon>Betaproteobacteria</taxon>
        <taxon>Rhodocyclales</taxon>
        <taxon>Rhodocyclaceae</taxon>
        <taxon>Aromatoleum</taxon>
    </lineage>
</organism>
<dbReference type="InterPro" id="IPR018496">
    <property type="entry name" value="PsdUridine_synth_RsuA/RluB_CS"/>
</dbReference>
<keyword evidence="9" id="KW-1185">Reference proteome</keyword>
<dbReference type="CDD" id="cd00165">
    <property type="entry name" value="S4"/>
    <property type="match status" value="1"/>
</dbReference>
<name>A0ABX1NWD3_9RHOO</name>
<dbReference type="PROSITE" id="PS50889">
    <property type="entry name" value="S4"/>
    <property type="match status" value="1"/>
</dbReference>
<evidence type="ECO:0000313" key="9">
    <source>
        <dbReference type="Proteomes" id="UP000633943"/>
    </source>
</evidence>
<dbReference type="InterPro" id="IPR002942">
    <property type="entry name" value="S4_RNA-bd"/>
</dbReference>
<reference evidence="8 9" key="1">
    <citation type="submission" date="2019-12" db="EMBL/GenBank/DDBJ databases">
        <title>Comparative genomics gives insights into the taxonomy of the Azoarcus-Aromatoleum group and reveals separate origins of nif in the plant-associated Azoarcus and non-plant-associated Aromatoleum sub-groups.</title>
        <authorList>
            <person name="Lafos M."/>
            <person name="Maluk M."/>
            <person name="Batista M."/>
            <person name="Junghare M."/>
            <person name="Carmona M."/>
            <person name="Faoro H."/>
            <person name="Cruz L.M."/>
            <person name="Battistoni F."/>
            <person name="De Souza E."/>
            <person name="Pedrosa F."/>
            <person name="Chen W.-M."/>
            <person name="Poole P.S."/>
            <person name="Dixon R.A."/>
            <person name="James E.K."/>
        </authorList>
    </citation>
    <scope>NUCLEOTIDE SEQUENCE [LARGE SCALE GENOMIC DNA]</scope>
    <source>
        <strain evidence="8 9">PbN1</strain>
    </source>
</reference>
<feature type="region of interest" description="Disordered" evidence="6">
    <location>
        <begin position="1"/>
        <end position="75"/>
    </location>
</feature>
<dbReference type="CDD" id="cd02556">
    <property type="entry name" value="PseudoU_synth_RluB"/>
    <property type="match status" value="1"/>
</dbReference>
<keyword evidence="2 4" id="KW-0694">RNA-binding</keyword>
<evidence type="ECO:0000256" key="5">
    <source>
        <dbReference type="RuleBase" id="RU003887"/>
    </source>
</evidence>
<gene>
    <name evidence="8" type="ORF">GPA24_10415</name>
</gene>
<dbReference type="Gene3D" id="3.30.70.580">
    <property type="entry name" value="Pseudouridine synthase I, catalytic domain, N-terminal subdomain"/>
    <property type="match status" value="1"/>
</dbReference>
<dbReference type="InterPro" id="IPR006145">
    <property type="entry name" value="PsdUridine_synth_RsuA/RluA"/>
</dbReference>
<dbReference type="Pfam" id="PF00849">
    <property type="entry name" value="PseudoU_synth_2"/>
    <property type="match status" value="1"/>
</dbReference>
<dbReference type="InterPro" id="IPR036986">
    <property type="entry name" value="S4_RNA-bd_sf"/>
</dbReference>
<dbReference type="SMART" id="SM00363">
    <property type="entry name" value="S4"/>
    <property type="match status" value="1"/>
</dbReference>
<proteinExistence type="inferred from homology"/>
<dbReference type="Gene3D" id="3.30.70.1560">
    <property type="entry name" value="Alpha-L RNA-binding motif"/>
    <property type="match status" value="1"/>
</dbReference>
<accession>A0ABX1NWD3</accession>
<dbReference type="NCBIfam" id="NF007976">
    <property type="entry name" value="PRK10700.1"/>
    <property type="match status" value="1"/>
</dbReference>
<feature type="compositionally biased region" description="Basic residues" evidence="6">
    <location>
        <begin position="1"/>
        <end position="15"/>
    </location>
</feature>
<dbReference type="Gene3D" id="3.10.290.10">
    <property type="entry name" value="RNA-binding S4 domain"/>
    <property type="match status" value="1"/>
</dbReference>
<keyword evidence="3 5" id="KW-0413">Isomerase</keyword>
<feature type="region of interest" description="Disordered" evidence="6">
    <location>
        <begin position="315"/>
        <end position="338"/>
    </location>
</feature>
<evidence type="ECO:0000256" key="2">
    <source>
        <dbReference type="ARBA" id="ARBA00022884"/>
    </source>
</evidence>
<feature type="domain" description="RNA-binding S4" evidence="7">
    <location>
        <begin position="76"/>
        <end position="138"/>
    </location>
</feature>
<dbReference type="InterPro" id="IPR020094">
    <property type="entry name" value="TruA/RsuA/RluB/E/F_N"/>
</dbReference>
<dbReference type="InterPro" id="IPR042092">
    <property type="entry name" value="PsdUridine_s_RsuA/RluB/E/F_cat"/>
</dbReference>
<dbReference type="NCBIfam" id="TIGR00093">
    <property type="entry name" value="pseudouridine synthase"/>
    <property type="match status" value="1"/>
</dbReference>
<dbReference type="SUPFAM" id="SSF55120">
    <property type="entry name" value="Pseudouridine synthase"/>
    <property type="match status" value="1"/>
</dbReference>
<protein>
    <recommendedName>
        <fullName evidence="5">Pseudouridine synthase</fullName>
        <ecNumber evidence="5">5.4.99.-</ecNumber>
    </recommendedName>
</protein>
<dbReference type="SUPFAM" id="SSF55174">
    <property type="entry name" value="Alpha-L RNA-binding motif"/>
    <property type="match status" value="1"/>
</dbReference>
<dbReference type="RefSeq" id="WP_169119307.1">
    <property type="nucleotide sequence ID" value="NZ_CP059467.1"/>
</dbReference>
<dbReference type="PANTHER" id="PTHR47683">
    <property type="entry name" value="PSEUDOURIDINE SYNTHASE FAMILY PROTEIN-RELATED"/>
    <property type="match status" value="1"/>
</dbReference>
<dbReference type="PROSITE" id="PS01149">
    <property type="entry name" value="PSI_RSU"/>
    <property type="match status" value="1"/>
</dbReference>
<dbReference type="Proteomes" id="UP000633943">
    <property type="component" value="Unassembled WGS sequence"/>
</dbReference>
<evidence type="ECO:0000256" key="1">
    <source>
        <dbReference type="ARBA" id="ARBA00008348"/>
    </source>
</evidence>
<feature type="compositionally biased region" description="Low complexity" evidence="6">
    <location>
        <begin position="35"/>
        <end position="58"/>
    </location>
</feature>
<dbReference type="PANTHER" id="PTHR47683:SF3">
    <property type="entry name" value="RIBOSOMAL LARGE SUBUNIT PSEUDOURIDINE SYNTHASE B"/>
    <property type="match status" value="1"/>
</dbReference>
<comment type="similarity">
    <text evidence="1 5">Belongs to the pseudouridine synthase RsuA family.</text>
</comment>
<evidence type="ECO:0000256" key="4">
    <source>
        <dbReference type="PROSITE-ProRule" id="PRU00182"/>
    </source>
</evidence>
<evidence type="ECO:0000256" key="6">
    <source>
        <dbReference type="SAM" id="MobiDB-lite"/>
    </source>
</evidence>
<dbReference type="InterPro" id="IPR050343">
    <property type="entry name" value="RsuA_PseudoU_synthase"/>
</dbReference>